<dbReference type="Proteomes" id="UP001642409">
    <property type="component" value="Unassembled WGS sequence"/>
</dbReference>
<sequence>MSNSINSKQTRTRTTLEHDEYYQQKFLSLFQNTYSELQVKSVQDAIMQLKLMNWNQKRRFNWIHFDQLIGRKSYDMKSFSYKYVNEVLFKKYFGKTSYELRVVIKRSTDFAKFKVAQEFNQNTPIEDTNKEEVRTKVQNLIEKIQCLTKNDALIVGETLSISDEINIFAPNPNEFSCLEDFQIEFSYFEEE</sequence>
<organism evidence="1">
    <name type="scientific">Hexamita inflata</name>
    <dbReference type="NCBI Taxonomy" id="28002"/>
    <lineage>
        <taxon>Eukaryota</taxon>
        <taxon>Metamonada</taxon>
        <taxon>Diplomonadida</taxon>
        <taxon>Hexamitidae</taxon>
        <taxon>Hexamitinae</taxon>
        <taxon>Hexamita</taxon>
    </lineage>
</organism>
<dbReference type="EMBL" id="CATOUU010000620">
    <property type="protein sequence ID" value="CAI9935668.1"/>
    <property type="molecule type" value="Genomic_DNA"/>
</dbReference>
<evidence type="ECO:0000313" key="3">
    <source>
        <dbReference type="Proteomes" id="UP001642409"/>
    </source>
</evidence>
<protein>
    <submittedName>
        <fullName evidence="2">Hypothetical_protein</fullName>
    </submittedName>
</protein>
<dbReference type="AlphaFoldDB" id="A0AA86UBG4"/>
<evidence type="ECO:0000313" key="2">
    <source>
        <dbReference type="EMBL" id="CAL6115432.1"/>
    </source>
</evidence>
<keyword evidence="3" id="KW-1185">Reference proteome</keyword>
<dbReference type="EMBL" id="CAXDID020000880">
    <property type="protein sequence ID" value="CAL6115432.1"/>
    <property type="molecule type" value="Genomic_DNA"/>
</dbReference>
<gene>
    <name evidence="1" type="ORF">HINF_LOCUS23313</name>
    <name evidence="2" type="ORF">HINF_LOCUS78623</name>
</gene>
<reference evidence="2 3" key="2">
    <citation type="submission" date="2024-07" db="EMBL/GenBank/DDBJ databases">
        <authorList>
            <person name="Akdeniz Z."/>
        </authorList>
    </citation>
    <scope>NUCLEOTIDE SEQUENCE [LARGE SCALE GENOMIC DNA]</scope>
</reference>
<proteinExistence type="predicted"/>
<reference evidence="1" key="1">
    <citation type="submission" date="2023-06" db="EMBL/GenBank/DDBJ databases">
        <authorList>
            <person name="Kurt Z."/>
        </authorList>
    </citation>
    <scope>NUCLEOTIDE SEQUENCE</scope>
</reference>
<name>A0AA86UBG4_9EUKA</name>
<accession>A0AA86UBG4</accession>
<evidence type="ECO:0000313" key="1">
    <source>
        <dbReference type="EMBL" id="CAI9935668.1"/>
    </source>
</evidence>
<comment type="caution">
    <text evidence="1">The sequence shown here is derived from an EMBL/GenBank/DDBJ whole genome shotgun (WGS) entry which is preliminary data.</text>
</comment>